<proteinExistence type="inferred from homology"/>
<keyword evidence="3 4" id="KW-0663">Pyridoxal phosphate</keyword>
<evidence type="ECO:0000256" key="3">
    <source>
        <dbReference type="ARBA" id="ARBA00022898"/>
    </source>
</evidence>
<sequence>MRERDMKPATIAARGAGATDKATAGLVPGIHPATTFLRDPEYALLNAANSYARDHNDTVRASEDVLRQLEGAADTLLFPSGMAAAASVLRTVRDGGRIVLQSGIYHGVTTFAEAFAARRGIALDRIDASDPEVLTQVCATPADLVWIEVPSNPWLKITDIAQAAALAHGAGAKLVVDGTAASPVLTQALAFGADISMHSTTKAINGHSDVVGGVLSCRDAENDLWADIKTDRLQAGAIMGPFEAWLTLRGMRTLPLRMERMSANAQALAEFLDAHAAVEQVLYPGLSDHPGHALAKRQMCGGFGYLMSFIVKGGADAALAVAGRLKLIHRATSLGGVESLIEHRPTIEPQSGLPGGMLRFSVGIEDVEDLKGDLAQALEG</sequence>
<dbReference type="PANTHER" id="PTHR11808:SF15">
    <property type="entry name" value="CYSTATHIONINE GAMMA-LYASE"/>
    <property type="match status" value="1"/>
</dbReference>
<dbReference type="InterPro" id="IPR015421">
    <property type="entry name" value="PyrdxlP-dep_Trfase_major"/>
</dbReference>
<dbReference type="Gene3D" id="3.40.640.10">
    <property type="entry name" value="Type I PLP-dependent aspartate aminotransferase-like (Major domain)"/>
    <property type="match status" value="1"/>
</dbReference>
<dbReference type="Pfam" id="PF01053">
    <property type="entry name" value="Cys_Met_Meta_PP"/>
    <property type="match status" value="1"/>
</dbReference>
<organism evidence="5 6">
    <name type="scientific">Roseovarius phycicola</name>
    <dbReference type="NCBI Taxonomy" id="3080976"/>
    <lineage>
        <taxon>Bacteria</taxon>
        <taxon>Pseudomonadati</taxon>
        <taxon>Pseudomonadota</taxon>
        <taxon>Alphaproteobacteria</taxon>
        <taxon>Rhodobacterales</taxon>
        <taxon>Roseobacteraceae</taxon>
        <taxon>Roseovarius</taxon>
    </lineage>
</organism>
<evidence type="ECO:0000256" key="2">
    <source>
        <dbReference type="ARBA" id="ARBA00009077"/>
    </source>
</evidence>
<dbReference type="RefSeq" id="WP_338548278.1">
    <property type="nucleotide sequence ID" value="NZ_CP146069.1"/>
</dbReference>
<reference evidence="5 6" key="1">
    <citation type="submission" date="2023-10" db="EMBL/GenBank/DDBJ databases">
        <title>Roseovarius strain S88 nov., isolated from a marine algae.</title>
        <authorList>
            <person name="Lee M.W."/>
            <person name="Lee J.K."/>
            <person name="Kim J.M."/>
            <person name="Choi D.G."/>
            <person name="Baek J.H."/>
            <person name="Bayburt H."/>
            <person name="Jung J.J."/>
            <person name="Han D.M."/>
            <person name="Jeon C.O."/>
        </authorList>
    </citation>
    <scope>NUCLEOTIDE SEQUENCE [LARGE SCALE GENOMIC DNA]</scope>
    <source>
        <strain evidence="5 6">S88</strain>
    </source>
</reference>
<dbReference type="GO" id="GO:0016740">
    <property type="term" value="F:transferase activity"/>
    <property type="evidence" value="ECO:0007669"/>
    <property type="project" value="UniProtKB-KW"/>
</dbReference>
<evidence type="ECO:0000313" key="6">
    <source>
        <dbReference type="Proteomes" id="UP001364156"/>
    </source>
</evidence>
<evidence type="ECO:0000313" key="5">
    <source>
        <dbReference type="EMBL" id="WWR45331.1"/>
    </source>
</evidence>
<dbReference type="InterPro" id="IPR000277">
    <property type="entry name" value="Cys/Met-Metab_PyrdxlP-dep_enz"/>
</dbReference>
<comment type="similarity">
    <text evidence="2 4">Belongs to the trans-sulfuration enzymes family.</text>
</comment>
<accession>A0ABZ2HH91</accession>
<dbReference type="EMBL" id="CP146069">
    <property type="protein sequence ID" value="WWR45331.1"/>
    <property type="molecule type" value="Genomic_DNA"/>
</dbReference>
<protein>
    <submittedName>
        <fullName evidence="5">PLP-dependent transferase</fullName>
    </submittedName>
</protein>
<keyword evidence="6" id="KW-1185">Reference proteome</keyword>
<dbReference type="Proteomes" id="UP001364156">
    <property type="component" value="Chromosome"/>
</dbReference>
<gene>
    <name evidence="5" type="ORF">RZ517_10990</name>
</gene>
<comment type="cofactor">
    <cofactor evidence="1 4">
        <name>pyridoxal 5'-phosphate</name>
        <dbReference type="ChEBI" id="CHEBI:597326"/>
    </cofactor>
</comment>
<dbReference type="SUPFAM" id="SSF53383">
    <property type="entry name" value="PLP-dependent transferases"/>
    <property type="match status" value="1"/>
</dbReference>
<evidence type="ECO:0000256" key="1">
    <source>
        <dbReference type="ARBA" id="ARBA00001933"/>
    </source>
</evidence>
<dbReference type="InterPro" id="IPR015424">
    <property type="entry name" value="PyrdxlP-dep_Trfase"/>
</dbReference>
<dbReference type="PIRSF" id="PIRSF001434">
    <property type="entry name" value="CGS"/>
    <property type="match status" value="1"/>
</dbReference>
<dbReference type="InterPro" id="IPR015422">
    <property type="entry name" value="PyrdxlP-dep_Trfase_small"/>
</dbReference>
<name>A0ABZ2HH91_9RHOB</name>
<dbReference type="Gene3D" id="3.90.1150.10">
    <property type="entry name" value="Aspartate Aminotransferase, domain 1"/>
    <property type="match status" value="1"/>
</dbReference>
<evidence type="ECO:0000256" key="4">
    <source>
        <dbReference type="RuleBase" id="RU362118"/>
    </source>
</evidence>
<dbReference type="PANTHER" id="PTHR11808">
    <property type="entry name" value="TRANS-SULFURATION ENZYME FAMILY MEMBER"/>
    <property type="match status" value="1"/>
</dbReference>
<keyword evidence="5" id="KW-0808">Transferase</keyword>